<dbReference type="AlphaFoldDB" id="A0A517Y2Y7"/>
<sequence length="61" mass="6677">MLRAVRAGYARVVSGTLPDAVPADCKPRVLSSMSQPNQPDARDLLIGELMRRLDALEKAKK</sequence>
<organism evidence="1 2">
    <name type="scientific">Urbifossiella limnaea</name>
    <dbReference type="NCBI Taxonomy" id="2528023"/>
    <lineage>
        <taxon>Bacteria</taxon>
        <taxon>Pseudomonadati</taxon>
        <taxon>Planctomycetota</taxon>
        <taxon>Planctomycetia</taxon>
        <taxon>Gemmatales</taxon>
        <taxon>Gemmataceae</taxon>
        <taxon>Urbifossiella</taxon>
    </lineage>
</organism>
<gene>
    <name evidence="1" type="ORF">ETAA1_60450</name>
</gene>
<name>A0A517Y2Y7_9BACT</name>
<proteinExistence type="predicted"/>
<evidence type="ECO:0000313" key="2">
    <source>
        <dbReference type="Proteomes" id="UP000319576"/>
    </source>
</evidence>
<dbReference type="Proteomes" id="UP000319576">
    <property type="component" value="Chromosome"/>
</dbReference>
<dbReference type="RefSeq" id="WP_145244231.1">
    <property type="nucleotide sequence ID" value="NZ_CP036273.1"/>
</dbReference>
<dbReference type="EMBL" id="CP036273">
    <property type="protein sequence ID" value="QDU24034.1"/>
    <property type="molecule type" value="Genomic_DNA"/>
</dbReference>
<reference evidence="1 2" key="1">
    <citation type="submission" date="2019-02" db="EMBL/GenBank/DDBJ databases">
        <title>Deep-cultivation of Planctomycetes and their phenomic and genomic characterization uncovers novel biology.</title>
        <authorList>
            <person name="Wiegand S."/>
            <person name="Jogler M."/>
            <person name="Boedeker C."/>
            <person name="Pinto D."/>
            <person name="Vollmers J."/>
            <person name="Rivas-Marin E."/>
            <person name="Kohn T."/>
            <person name="Peeters S.H."/>
            <person name="Heuer A."/>
            <person name="Rast P."/>
            <person name="Oberbeckmann S."/>
            <person name="Bunk B."/>
            <person name="Jeske O."/>
            <person name="Meyerdierks A."/>
            <person name="Storesund J.E."/>
            <person name="Kallscheuer N."/>
            <person name="Luecker S."/>
            <person name="Lage O.M."/>
            <person name="Pohl T."/>
            <person name="Merkel B.J."/>
            <person name="Hornburger P."/>
            <person name="Mueller R.-W."/>
            <person name="Bruemmer F."/>
            <person name="Labrenz M."/>
            <person name="Spormann A.M."/>
            <person name="Op den Camp H."/>
            <person name="Overmann J."/>
            <person name="Amann R."/>
            <person name="Jetten M.S.M."/>
            <person name="Mascher T."/>
            <person name="Medema M.H."/>
            <person name="Devos D.P."/>
            <person name="Kaster A.-K."/>
            <person name="Ovreas L."/>
            <person name="Rohde M."/>
            <person name="Galperin M.Y."/>
            <person name="Jogler C."/>
        </authorList>
    </citation>
    <scope>NUCLEOTIDE SEQUENCE [LARGE SCALE GENOMIC DNA]</scope>
    <source>
        <strain evidence="1 2">ETA_A1</strain>
    </source>
</reference>
<keyword evidence="2" id="KW-1185">Reference proteome</keyword>
<dbReference type="KEGG" id="uli:ETAA1_60450"/>
<protein>
    <submittedName>
        <fullName evidence="1">Uncharacterized protein</fullName>
    </submittedName>
</protein>
<evidence type="ECO:0000313" key="1">
    <source>
        <dbReference type="EMBL" id="QDU24034.1"/>
    </source>
</evidence>
<accession>A0A517Y2Y7</accession>